<dbReference type="Proteomes" id="UP000282971">
    <property type="component" value="Unassembled WGS sequence"/>
</dbReference>
<dbReference type="EMBL" id="SACN01000005">
    <property type="protein sequence ID" value="RVT89349.1"/>
    <property type="molecule type" value="Genomic_DNA"/>
</dbReference>
<protein>
    <submittedName>
        <fullName evidence="2">Uncharacterized protein</fullName>
    </submittedName>
</protein>
<keyword evidence="1" id="KW-0732">Signal</keyword>
<organism evidence="2 3">
    <name type="scientific">Sphingomonas crocodyli</name>
    <dbReference type="NCBI Taxonomy" id="1979270"/>
    <lineage>
        <taxon>Bacteria</taxon>
        <taxon>Pseudomonadati</taxon>
        <taxon>Pseudomonadota</taxon>
        <taxon>Alphaproteobacteria</taxon>
        <taxon>Sphingomonadales</taxon>
        <taxon>Sphingomonadaceae</taxon>
        <taxon>Sphingomonas</taxon>
    </lineage>
</organism>
<proteinExistence type="predicted"/>
<dbReference type="RefSeq" id="WP_127746327.1">
    <property type="nucleotide sequence ID" value="NZ_SACN01000005.1"/>
</dbReference>
<comment type="caution">
    <text evidence="2">The sequence shown here is derived from an EMBL/GenBank/DDBJ whole genome shotgun (WGS) entry which is preliminary data.</text>
</comment>
<evidence type="ECO:0000256" key="1">
    <source>
        <dbReference type="SAM" id="SignalP"/>
    </source>
</evidence>
<feature type="chain" id="PRO_5019045757" evidence="1">
    <location>
        <begin position="27"/>
        <end position="91"/>
    </location>
</feature>
<reference evidence="2 3" key="1">
    <citation type="submission" date="2019-01" db="EMBL/GenBank/DDBJ databases">
        <authorList>
            <person name="Chen W.-M."/>
        </authorList>
    </citation>
    <scope>NUCLEOTIDE SEQUENCE [LARGE SCALE GENOMIC DNA]</scope>
    <source>
        <strain evidence="2 3">CCP-7</strain>
    </source>
</reference>
<keyword evidence="3" id="KW-1185">Reference proteome</keyword>
<dbReference type="AlphaFoldDB" id="A0A437LVD1"/>
<accession>A0A437LVD1</accession>
<gene>
    <name evidence="2" type="ORF">EOD43_21495</name>
</gene>
<sequence>MKIAHMLTAVGIAIASLGVTATPAQAHDGWHDVRHDRDWRDNRRWDNRRDWRNDRRWHDNRRWRDGRGWYGNHRNRCWTEWRRGHRVRVCR</sequence>
<evidence type="ECO:0000313" key="3">
    <source>
        <dbReference type="Proteomes" id="UP000282971"/>
    </source>
</evidence>
<evidence type="ECO:0000313" key="2">
    <source>
        <dbReference type="EMBL" id="RVT89349.1"/>
    </source>
</evidence>
<name>A0A437LVD1_9SPHN</name>
<feature type="signal peptide" evidence="1">
    <location>
        <begin position="1"/>
        <end position="26"/>
    </location>
</feature>